<accession>A0ABX9KHK7</accession>
<sequence length="266" mass="31598">MKIRYSIGEVSKLFNIPITTLRHYHNKGIFKAGYIDKDTGYRYYFSDQFELLNNILNLRYSRLSLDKIKEHTENGDISLLKTIFLDQKEELEKTIKELECAKKSVEERLEYMEKIKKIPEFGRVLIQHMDENKIFTVDKAFYKESDLELLVRELGEKTDFSHSLTLGNVGLLMKQDSEYREYAGVYLIDKDFKDLLNFSLKPAGEYLTIYFKGKRENSPKYYKILEKYIKDNEIETEGLFYEMALVITSISSTEKQYIRRIEIKKK</sequence>
<dbReference type="Proteomes" id="UP000263486">
    <property type="component" value="Unassembled WGS sequence"/>
</dbReference>
<evidence type="ECO:0000313" key="7">
    <source>
        <dbReference type="EMBL" id="REI41402.1"/>
    </source>
</evidence>
<dbReference type="Gene3D" id="1.10.1660.10">
    <property type="match status" value="1"/>
</dbReference>
<dbReference type="PANTHER" id="PTHR30204:SF69">
    <property type="entry name" value="MERR-FAMILY TRANSCRIPTIONAL REGULATOR"/>
    <property type="match status" value="1"/>
</dbReference>
<evidence type="ECO:0000259" key="6">
    <source>
        <dbReference type="PROSITE" id="PS50937"/>
    </source>
</evidence>
<keyword evidence="2" id="KW-0805">Transcription regulation</keyword>
<dbReference type="InterPro" id="IPR009061">
    <property type="entry name" value="DNA-bd_dom_put_sf"/>
</dbReference>
<keyword evidence="3" id="KW-0238">DNA-binding</keyword>
<evidence type="ECO:0000256" key="3">
    <source>
        <dbReference type="ARBA" id="ARBA00023125"/>
    </source>
</evidence>
<dbReference type="InterPro" id="IPR011256">
    <property type="entry name" value="Reg_factor_effector_dom_sf"/>
</dbReference>
<organism evidence="7 8">
    <name type="scientific">Psychrilyobacter piezotolerans</name>
    <dbReference type="NCBI Taxonomy" id="2293438"/>
    <lineage>
        <taxon>Bacteria</taxon>
        <taxon>Fusobacteriati</taxon>
        <taxon>Fusobacteriota</taxon>
        <taxon>Fusobacteriia</taxon>
        <taxon>Fusobacteriales</taxon>
        <taxon>Fusobacteriaceae</taxon>
        <taxon>Psychrilyobacter</taxon>
    </lineage>
</organism>
<dbReference type="PANTHER" id="PTHR30204">
    <property type="entry name" value="REDOX-CYCLING DRUG-SENSING TRANSCRIPTIONAL ACTIVATOR SOXR"/>
    <property type="match status" value="1"/>
</dbReference>
<evidence type="ECO:0000256" key="1">
    <source>
        <dbReference type="ARBA" id="ARBA00022491"/>
    </source>
</evidence>
<dbReference type="RefSeq" id="WP_114642150.1">
    <property type="nucleotide sequence ID" value="NZ_JAACIO010000011.1"/>
</dbReference>
<dbReference type="InterPro" id="IPR000551">
    <property type="entry name" value="MerR-type_HTH_dom"/>
</dbReference>
<name>A0ABX9KHK7_9FUSO</name>
<dbReference type="Gene3D" id="3.20.80.10">
    <property type="entry name" value="Regulatory factor, effector binding domain"/>
    <property type="match status" value="1"/>
</dbReference>
<reference evidence="7 8" key="1">
    <citation type="submission" date="2018-08" db="EMBL/GenBank/DDBJ databases">
        <title>Draft genome sequence of Psychrilyobacter sp. strain SD5 isolated from Black Sea water.</title>
        <authorList>
            <person name="Yadav S."/>
            <person name="Villanueva L."/>
            <person name="Damste J.S.S."/>
        </authorList>
    </citation>
    <scope>NUCLEOTIDE SEQUENCE [LARGE SCALE GENOMIC DNA]</scope>
    <source>
        <strain evidence="7 8">SD5</strain>
    </source>
</reference>
<gene>
    <name evidence="7" type="ORF">DYH56_06965</name>
</gene>
<dbReference type="SUPFAM" id="SSF46955">
    <property type="entry name" value="Putative DNA-binding domain"/>
    <property type="match status" value="1"/>
</dbReference>
<evidence type="ECO:0000313" key="8">
    <source>
        <dbReference type="Proteomes" id="UP000263486"/>
    </source>
</evidence>
<keyword evidence="8" id="KW-1185">Reference proteome</keyword>
<keyword evidence="5" id="KW-0175">Coiled coil</keyword>
<protein>
    <submittedName>
        <fullName evidence="7">MerR family transcriptional regulator</fullName>
    </submittedName>
</protein>
<evidence type="ECO:0000256" key="4">
    <source>
        <dbReference type="ARBA" id="ARBA00023163"/>
    </source>
</evidence>
<dbReference type="PROSITE" id="PS50937">
    <property type="entry name" value="HTH_MERR_2"/>
    <property type="match status" value="1"/>
</dbReference>
<dbReference type="Pfam" id="PF13411">
    <property type="entry name" value="MerR_1"/>
    <property type="match status" value="1"/>
</dbReference>
<comment type="caution">
    <text evidence="7">The sequence shown here is derived from an EMBL/GenBank/DDBJ whole genome shotgun (WGS) entry which is preliminary data.</text>
</comment>
<keyword evidence="4" id="KW-0804">Transcription</keyword>
<dbReference type="SMART" id="SM00422">
    <property type="entry name" value="HTH_MERR"/>
    <property type="match status" value="1"/>
</dbReference>
<keyword evidence="1" id="KW-0678">Repressor</keyword>
<dbReference type="SUPFAM" id="SSF55136">
    <property type="entry name" value="Probable bacterial effector-binding domain"/>
    <property type="match status" value="1"/>
</dbReference>
<dbReference type="EMBL" id="QUAJ01000010">
    <property type="protein sequence ID" value="REI41402.1"/>
    <property type="molecule type" value="Genomic_DNA"/>
</dbReference>
<proteinExistence type="predicted"/>
<dbReference type="InterPro" id="IPR047057">
    <property type="entry name" value="MerR_fam"/>
</dbReference>
<feature type="coiled-coil region" evidence="5">
    <location>
        <begin position="81"/>
        <end position="115"/>
    </location>
</feature>
<evidence type="ECO:0000256" key="2">
    <source>
        <dbReference type="ARBA" id="ARBA00023015"/>
    </source>
</evidence>
<feature type="domain" description="HTH merR-type" evidence="6">
    <location>
        <begin position="4"/>
        <end position="74"/>
    </location>
</feature>
<evidence type="ECO:0000256" key="5">
    <source>
        <dbReference type="SAM" id="Coils"/>
    </source>
</evidence>